<evidence type="ECO:0000256" key="3">
    <source>
        <dbReference type="ARBA" id="ARBA00022786"/>
    </source>
</evidence>
<reference evidence="5 6" key="1">
    <citation type="journal article" date="2012" name="Proc. Natl. Acad. Sci. U.S.A.">
        <title>Genome and physiology of a model Epsilonproteobacterium responsible for sulfide detoxification in marine oxygen depletion zones.</title>
        <authorList>
            <person name="Grote J."/>
            <person name="Schott T."/>
            <person name="Bruckner C.G."/>
            <person name="Glockner F.O."/>
            <person name="Jost G."/>
            <person name="Teeling H."/>
            <person name="Labrenz M."/>
            <person name="Jurgens K."/>
        </authorList>
    </citation>
    <scope>NUCLEOTIDE SEQUENCE [LARGE SCALE GENOMIC DNA]</scope>
    <source>
        <strain evidence="5 6">GD1</strain>
    </source>
</reference>
<keyword evidence="3" id="KW-0833">Ubl conjugation pathway</keyword>
<evidence type="ECO:0000313" key="5">
    <source>
        <dbReference type="EMBL" id="EHP30854.1"/>
    </source>
</evidence>
<dbReference type="OrthoDB" id="9767990at2"/>
<dbReference type="InterPro" id="IPR007742">
    <property type="entry name" value="NosD_dom"/>
</dbReference>
<evidence type="ECO:0000256" key="2">
    <source>
        <dbReference type="ARBA" id="ARBA00022737"/>
    </source>
</evidence>
<dbReference type="NCBIfam" id="TIGR03804">
    <property type="entry name" value="para_beta_helix"/>
    <property type="match status" value="1"/>
</dbReference>
<dbReference type="SMART" id="SM00710">
    <property type="entry name" value="PbH1"/>
    <property type="match status" value="8"/>
</dbReference>
<dbReference type="AlphaFoldDB" id="B6BMM9"/>
<dbReference type="PANTHER" id="PTHR22990:SF15">
    <property type="entry name" value="F-BOX ONLY PROTEIN 10"/>
    <property type="match status" value="1"/>
</dbReference>
<dbReference type="InterPro" id="IPR022441">
    <property type="entry name" value="Para_beta_helix_rpt-2"/>
</dbReference>
<feature type="domain" description="Periplasmic copper-binding protein NosD beta helix" evidence="4">
    <location>
        <begin position="131"/>
        <end position="335"/>
    </location>
</feature>
<dbReference type="Pfam" id="PF05048">
    <property type="entry name" value="NosD"/>
    <property type="match status" value="1"/>
</dbReference>
<keyword evidence="6" id="KW-1185">Reference proteome</keyword>
<dbReference type="Proteomes" id="UP000006431">
    <property type="component" value="Unassembled WGS sequence"/>
</dbReference>
<name>B6BMM9_SULGG</name>
<evidence type="ECO:0000313" key="6">
    <source>
        <dbReference type="Proteomes" id="UP000006431"/>
    </source>
</evidence>
<gene>
    <name evidence="5" type="primary">nosD</name>
    <name evidence="5" type="ORF">SMGD1_2331</name>
</gene>
<dbReference type="eggNOG" id="COG3420">
    <property type="taxonomic scope" value="Bacteria"/>
</dbReference>
<dbReference type="RefSeq" id="WP_008339214.1">
    <property type="nucleotide sequence ID" value="NZ_AFRZ01000001.1"/>
</dbReference>
<keyword evidence="2" id="KW-0677">Repeat</keyword>
<comment type="pathway">
    <text evidence="1">Protein modification; protein ubiquitination.</text>
</comment>
<dbReference type="NCBIfam" id="TIGR04247">
    <property type="entry name" value="NosD_copper_fam"/>
    <property type="match status" value="1"/>
</dbReference>
<dbReference type="PANTHER" id="PTHR22990">
    <property type="entry name" value="F-BOX ONLY PROTEIN"/>
    <property type="match status" value="1"/>
</dbReference>
<accession>H1FYN9</accession>
<evidence type="ECO:0000259" key="4">
    <source>
        <dbReference type="Pfam" id="PF05048"/>
    </source>
</evidence>
<proteinExistence type="predicted"/>
<dbReference type="InterPro" id="IPR026464">
    <property type="entry name" value="NosD_copper_fam"/>
</dbReference>
<dbReference type="HOGENOM" id="CLU_041882_1_0_7"/>
<dbReference type="SUPFAM" id="SSF51126">
    <property type="entry name" value="Pectin lyase-like"/>
    <property type="match status" value="1"/>
</dbReference>
<organism evidence="5 6">
    <name type="scientific">Sulfurimonas gotlandica (strain DSM 19862 / JCM 16533 / GD1)</name>
    <dbReference type="NCBI Taxonomy" id="929558"/>
    <lineage>
        <taxon>Bacteria</taxon>
        <taxon>Pseudomonadati</taxon>
        <taxon>Campylobacterota</taxon>
        <taxon>Epsilonproteobacteria</taxon>
        <taxon>Campylobacterales</taxon>
        <taxon>Sulfurimonadaceae</taxon>
        <taxon>Sulfurimonas</taxon>
    </lineage>
</organism>
<dbReference type="InterPro" id="IPR011050">
    <property type="entry name" value="Pectin_lyase_fold/virulence"/>
</dbReference>
<evidence type="ECO:0000256" key="1">
    <source>
        <dbReference type="ARBA" id="ARBA00004906"/>
    </source>
</evidence>
<protein>
    <submittedName>
        <fullName evidence="5">Nitrous oxidase accessory protein NosD</fullName>
    </submittedName>
</protein>
<dbReference type="EMBL" id="AFRZ01000001">
    <property type="protein sequence ID" value="EHP30854.1"/>
    <property type="molecule type" value="Genomic_DNA"/>
</dbReference>
<dbReference type="InterPro" id="IPR006626">
    <property type="entry name" value="PbH1"/>
</dbReference>
<dbReference type="InterPro" id="IPR012334">
    <property type="entry name" value="Pectin_lyas_fold"/>
</dbReference>
<dbReference type="InterPro" id="IPR051550">
    <property type="entry name" value="SCF-Subunits/Alg-Epimerases"/>
</dbReference>
<sequence length="410" mass="46217">MKKLLLFIYFISALNASILQETIDSAPSGATLKLPAGIYKGNIIINKPITLLGKEDGVIIDGGGIGKVITINSSNVTIENLTITNSGTQMHQLDSAIFINKSKNSQISNCKILNSLYGIDMLMVEDSNISNNFITSKNNDIGLRGDALKIWHSHNNTISNNTIDRVRDVTMNYSNNNILENNHILNSRFGLQIAHSKNNLIKENEFRYNSVSLMLMMTQNTKITNNSIQSSKGAAGIGVMLKGGHNILFEYNTLRYNAKAMYIDSKWTEMSMKRYIVNNEISYNKEAIHFHLTIRNNTFTHNEFVGNIDDIVKSTAGFETKSNVVEYNYWDRYAGFDTNGDNIGDTSHKMYQYADRLWHYNNKVKFFYGSPVMTLLNFLAQVAPFIDPILMLEDKKPIVNPTVSMDALKD</sequence>
<dbReference type="STRING" id="929558.SMGD1_2331"/>
<dbReference type="Gene3D" id="2.160.20.10">
    <property type="entry name" value="Single-stranded right-handed beta-helix, Pectin lyase-like"/>
    <property type="match status" value="1"/>
</dbReference>
<comment type="caution">
    <text evidence="5">The sequence shown here is derived from an EMBL/GenBank/DDBJ whole genome shotgun (WGS) entry which is preliminary data.</text>
</comment>
<dbReference type="PATRIC" id="fig|929558.5.peg.2321"/>
<accession>B6BMM9</accession>